<dbReference type="AlphaFoldDB" id="A0A401PLT0"/>
<proteinExistence type="predicted"/>
<organism evidence="1 2">
    <name type="scientific">Scyliorhinus torazame</name>
    <name type="common">Cloudy catshark</name>
    <name type="synonym">Catulus torazame</name>
    <dbReference type="NCBI Taxonomy" id="75743"/>
    <lineage>
        <taxon>Eukaryota</taxon>
        <taxon>Metazoa</taxon>
        <taxon>Chordata</taxon>
        <taxon>Craniata</taxon>
        <taxon>Vertebrata</taxon>
        <taxon>Chondrichthyes</taxon>
        <taxon>Elasmobranchii</taxon>
        <taxon>Galeomorphii</taxon>
        <taxon>Galeoidea</taxon>
        <taxon>Carcharhiniformes</taxon>
        <taxon>Scyliorhinidae</taxon>
        <taxon>Scyliorhinus</taxon>
    </lineage>
</organism>
<dbReference type="Proteomes" id="UP000288216">
    <property type="component" value="Unassembled WGS sequence"/>
</dbReference>
<accession>A0A401PLT0</accession>
<keyword evidence="2" id="KW-1185">Reference proteome</keyword>
<dbReference type="EMBL" id="BFAA01000852">
    <property type="protein sequence ID" value="GCB74092.1"/>
    <property type="molecule type" value="Genomic_DNA"/>
</dbReference>
<evidence type="ECO:0000313" key="2">
    <source>
        <dbReference type="Proteomes" id="UP000288216"/>
    </source>
</evidence>
<evidence type="ECO:0000313" key="1">
    <source>
        <dbReference type="EMBL" id="GCB74092.1"/>
    </source>
</evidence>
<comment type="caution">
    <text evidence="1">The sequence shown here is derived from an EMBL/GenBank/DDBJ whole genome shotgun (WGS) entry which is preliminary data.</text>
</comment>
<name>A0A401PLT0_SCYTO</name>
<sequence>MDFLYITTKSESALTCQLQDFIEILKVVKTMEENKHQNSSVNNELSAAFCNKKPIKEESVTGAGSAVLNAQGWSTLQNKEGK</sequence>
<gene>
    <name evidence="1" type="ORF">scyTo_0003179</name>
</gene>
<reference evidence="1 2" key="1">
    <citation type="journal article" date="2018" name="Nat. Ecol. Evol.">
        <title>Shark genomes provide insights into elasmobranch evolution and the origin of vertebrates.</title>
        <authorList>
            <person name="Hara Y"/>
            <person name="Yamaguchi K"/>
            <person name="Onimaru K"/>
            <person name="Kadota M"/>
            <person name="Koyanagi M"/>
            <person name="Keeley SD"/>
            <person name="Tatsumi K"/>
            <person name="Tanaka K"/>
            <person name="Motone F"/>
            <person name="Kageyama Y"/>
            <person name="Nozu R"/>
            <person name="Adachi N"/>
            <person name="Nishimura O"/>
            <person name="Nakagawa R"/>
            <person name="Tanegashima C"/>
            <person name="Kiyatake I"/>
            <person name="Matsumoto R"/>
            <person name="Murakumo K"/>
            <person name="Nishida K"/>
            <person name="Terakita A"/>
            <person name="Kuratani S"/>
            <person name="Sato K"/>
            <person name="Hyodo S Kuraku.S."/>
        </authorList>
    </citation>
    <scope>NUCLEOTIDE SEQUENCE [LARGE SCALE GENOMIC DNA]</scope>
</reference>
<protein>
    <submittedName>
        <fullName evidence="1">Uncharacterized protein</fullName>
    </submittedName>
</protein>